<dbReference type="RefSeq" id="XP_005837001.1">
    <property type="nucleotide sequence ID" value="XM_005836944.1"/>
</dbReference>
<evidence type="ECO:0000313" key="12">
    <source>
        <dbReference type="EnsemblProtists" id="EKX50021"/>
    </source>
</evidence>
<dbReference type="eggNOG" id="KOG3073">
    <property type="taxonomic scope" value="Eukaryota"/>
</dbReference>
<dbReference type="FunFam" id="3.40.1280.10:FF:000003">
    <property type="entry name" value="Ribosomal RNA small subunit methyltransferase"/>
    <property type="match status" value="1"/>
</dbReference>
<comment type="subcellular location">
    <subcellularLocation>
        <location evidence="1">Nucleus</location>
        <location evidence="1">Nucleolus</location>
    </subcellularLocation>
</comment>
<protein>
    <recommendedName>
        <fullName evidence="14">Ribosomal RNA small subunit methyltransferase NEP1</fullName>
    </recommendedName>
</protein>
<evidence type="ECO:0000256" key="6">
    <source>
        <dbReference type="ARBA" id="ARBA00022679"/>
    </source>
</evidence>
<dbReference type="InterPro" id="IPR029028">
    <property type="entry name" value="Alpha/beta_knot_MTases"/>
</dbReference>
<keyword evidence="3" id="KW-0690">Ribosome biogenesis</keyword>
<keyword evidence="10" id="KW-0539">Nucleus</keyword>
<dbReference type="OrthoDB" id="269804at2759"/>
<dbReference type="PANTHER" id="PTHR12636:SF5">
    <property type="entry name" value="RIBOSOMAL RNA SMALL SUBUNIT METHYLTRANSFERASE NEP1"/>
    <property type="match status" value="1"/>
</dbReference>
<dbReference type="AlphaFoldDB" id="L1JN59"/>
<dbReference type="GO" id="GO:0019843">
    <property type="term" value="F:rRNA binding"/>
    <property type="evidence" value="ECO:0007669"/>
    <property type="project" value="UniProtKB-KW"/>
</dbReference>
<evidence type="ECO:0000256" key="10">
    <source>
        <dbReference type="ARBA" id="ARBA00023242"/>
    </source>
</evidence>
<dbReference type="HOGENOM" id="CLU_055846_1_1_1"/>
<dbReference type="OMA" id="VHNTFEL"/>
<keyword evidence="6" id="KW-0808">Transferase</keyword>
<dbReference type="InterPro" id="IPR029026">
    <property type="entry name" value="tRNA_m1G_MTases_N"/>
</dbReference>
<evidence type="ECO:0000256" key="7">
    <source>
        <dbReference type="ARBA" id="ARBA00022691"/>
    </source>
</evidence>
<dbReference type="Proteomes" id="UP000011087">
    <property type="component" value="Unassembled WGS sequence"/>
</dbReference>
<dbReference type="InterPro" id="IPR005304">
    <property type="entry name" value="Rbsml_bgen_MeTrfase_EMG1/NEP1"/>
</dbReference>
<dbReference type="Pfam" id="PF03587">
    <property type="entry name" value="EMG1"/>
    <property type="match status" value="1"/>
</dbReference>
<dbReference type="KEGG" id="gtt:GUITHDRAFT_85573"/>
<sequence length="224" mass="24841">MATEAPKLPKTPKEKDTAQRLIVVLEKACLEAVKSGNSYELLNCDDHVHLLKKFKRDPADCRPDITHQMLLTLLDSPLNKSGKMQVYIHTEKNVLIEVSPHIRIPRTYKRFAGLMVQLLHKLKIRAVNGPETLLKVVKNPVEAHLPTGARRIGTSKTGKLVNVNEWVNTLPKEGPIVFVLGAMAHGKAEVSYVEEYISVSSYPLSGSVAAGKLCNAFENMWGVV</sequence>
<keyword evidence="7" id="KW-0949">S-adenosyl-L-methionine</keyword>
<evidence type="ECO:0000256" key="9">
    <source>
        <dbReference type="ARBA" id="ARBA00022884"/>
    </source>
</evidence>
<dbReference type="Gene3D" id="3.40.1280.10">
    <property type="match status" value="1"/>
</dbReference>
<dbReference type="EMBL" id="JH992980">
    <property type="protein sequence ID" value="EKX50021.1"/>
    <property type="molecule type" value="Genomic_DNA"/>
</dbReference>
<dbReference type="GO" id="GO:0032040">
    <property type="term" value="C:small-subunit processome"/>
    <property type="evidence" value="ECO:0007669"/>
    <property type="project" value="TreeGrafter"/>
</dbReference>
<evidence type="ECO:0000256" key="1">
    <source>
        <dbReference type="ARBA" id="ARBA00004604"/>
    </source>
</evidence>
<evidence type="ECO:0000256" key="3">
    <source>
        <dbReference type="ARBA" id="ARBA00022517"/>
    </source>
</evidence>
<keyword evidence="9" id="KW-0694">RNA-binding</keyword>
<keyword evidence="13" id="KW-1185">Reference proteome</keyword>
<comment type="similarity">
    <text evidence="2">Belongs to the class IV-like SAM-binding methyltransferase superfamily. RNA methyltransferase NEP1 family.</text>
</comment>
<dbReference type="STRING" id="905079.L1JN59"/>
<dbReference type="CDD" id="cd18088">
    <property type="entry name" value="Nep1-like"/>
    <property type="match status" value="1"/>
</dbReference>
<keyword evidence="8" id="KW-0699">rRNA-binding</keyword>
<evidence type="ECO:0000256" key="2">
    <source>
        <dbReference type="ARBA" id="ARBA00008115"/>
    </source>
</evidence>
<evidence type="ECO:0000313" key="13">
    <source>
        <dbReference type="Proteomes" id="UP000011087"/>
    </source>
</evidence>
<reference evidence="12" key="3">
    <citation type="submission" date="2016-03" db="UniProtKB">
        <authorList>
            <consortium name="EnsemblProtists"/>
        </authorList>
    </citation>
    <scope>IDENTIFICATION</scope>
</reference>
<dbReference type="SUPFAM" id="SSF75217">
    <property type="entry name" value="alpha/beta knot"/>
    <property type="match status" value="1"/>
</dbReference>
<evidence type="ECO:0000256" key="5">
    <source>
        <dbReference type="ARBA" id="ARBA00022603"/>
    </source>
</evidence>
<accession>L1JN59</accession>
<dbReference type="EnsemblProtists" id="EKX50021">
    <property type="protein sequence ID" value="EKX50021"/>
    <property type="gene ID" value="GUITHDRAFT_85573"/>
</dbReference>
<dbReference type="PaxDb" id="55529-EKX50021"/>
<dbReference type="GO" id="GO:0070475">
    <property type="term" value="P:rRNA base methylation"/>
    <property type="evidence" value="ECO:0007669"/>
    <property type="project" value="InterPro"/>
</dbReference>
<dbReference type="GeneID" id="17306749"/>
<dbReference type="GO" id="GO:0070037">
    <property type="term" value="F:rRNA (pseudouridine) methyltransferase activity"/>
    <property type="evidence" value="ECO:0007669"/>
    <property type="project" value="InterPro"/>
</dbReference>
<reference evidence="11 13" key="1">
    <citation type="journal article" date="2012" name="Nature">
        <title>Algal genomes reveal evolutionary mosaicism and the fate of nucleomorphs.</title>
        <authorList>
            <consortium name="DOE Joint Genome Institute"/>
            <person name="Curtis B.A."/>
            <person name="Tanifuji G."/>
            <person name="Burki F."/>
            <person name="Gruber A."/>
            <person name="Irimia M."/>
            <person name="Maruyama S."/>
            <person name="Arias M.C."/>
            <person name="Ball S.G."/>
            <person name="Gile G.H."/>
            <person name="Hirakawa Y."/>
            <person name="Hopkins J.F."/>
            <person name="Kuo A."/>
            <person name="Rensing S.A."/>
            <person name="Schmutz J."/>
            <person name="Symeonidi A."/>
            <person name="Elias M."/>
            <person name="Eveleigh R.J."/>
            <person name="Herman E.K."/>
            <person name="Klute M.J."/>
            <person name="Nakayama T."/>
            <person name="Obornik M."/>
            <person name="Reyes-Prieto A."/>
            <person name="Armbrust E.V."/>
            <person name="Aves S.J."/>
            <person name="Beiko R.G."/>
            <person name="Coutinho P."/>
            <person name="Dacks J.B."/>
            <person name="Durnford D.G."/>
            <person name="Fast N.M."/>
            <person name="Green B.R."/>
            <person name="Grisdale C.J."/>
            <person name="Hempel F."/>
            <person name="Henrissat B."/>
            <person name="Hoppner M.P."/>
            <person name="Ishida K."/>
            <person name="Kim E."/>
            <person name="Koreny L."/>
            <person name="Kroth P.G."/>
            <person name="Liu Y."/>
            <person name="Malik S.B."/>
            <person name="Maier U.G."/>
            <person name="McRose D."/>
            <person name="Mock T."/>
            <person name="Neilson J.A."/>
            <person name="Onodera N.T."/>
            <person name="Poole A.M."/>
            <person name="Pritham E.J."/>
            <person name="Richards T.A."/>
            <person name="Rocap G."/>
            <person name="Roy S.W."/>
            <person name="Sarai C."/>
            <person name="Schaack S."/>
            <person name="Shirato S."/>
            <person name="Slamovits C.H."/>
            <person name="Spencer D.F."/>
            <person name="Suzuki S."/>
            <person name="Worden A.Z."/>
            <person name="Zauner S."/>
            <person name="Barry K."/>
            <person name="Bell C."/>
            <person name="Bharti A.K."/>
            <person name="Crow J.A."/>
            <person name="Grimwood J."/>
            <person name="Kramer R."/>
            <person name="Lindquist E."/>
            <person name="Lucas S."/>
            <person name="Salamov A."/>
            <person name="McFadden G.I."/>
            <person name="Lane C.E."/>
            <person name="Keeling P.J."/>
            <person name="Gray M.W."/>
            <person name="Grigoriev I.V."/>
            <person name="Archibald J.M."/>
        </authorList>
    </citation>
    <scope>NUCLEOTIDE SEQUENCE</scope>
    <source>
        <strain evidence="11 13">CCMP2712</strain>
    </source>
</reference>
<keyword evidence="5" id="KW-0489">Methyltransferase</keyword>
<evidence type="ECO:0000256" key="4">
    <source>
        <dbReference type="ARBA" id="ARBA00022552"/>
    </source>
</evidence>
<keyword evidence="4" id="KW-0698">rRNA processing</keyword>
<evidence type="ECO:0000256" key="8">
    <source>
        <dbReference type="ARBA" id="ARBA00022730"/>
    </source>
</evidence>
<name>L1JN59_GUITC</name>
<evidence type="ECO:0000313" key="11">
    <source>
        <dbReference type="EMBL" id="EKX50021.1"/>
    </source>
</evidence>
<gene>
    <name evidence="11" type="ORF">GUITHDRAFT_85573</name>
</gene>
<evidence type="ECO:0008006" key="14">
    <source>
        <dbReference type="Google" id="ProtNLM"/>
    </source>
</evidence>
<dbReference type="PANTHER" id="PTHR12636">
    <property type="entry name" value="NEP1/MRA1"/>
    <property type="match status" value="1"/>
</dbReference>
<proteinExistence type="inferred from homology"/>
<reference evidence="13" key="2">
    <citation type="submission" date="2012-11" db="EMBL/GenBank/DDBJ databases">
        <authorList>
            <person name="Kuo A."/>
            <person name="Curtis B.A."/>
            <person name="Tanifuji G."/>
            <person name="Burki F."/>
            <person name="Gruber A."/>
            <person name="Irimia M."/>
            <person name="Maruyama S."/>
            <person name="Arias M.C."/>
            <person name="Ball S.G."/>
            <person name="Gile G.H."/>
            <person name="Hirakawa Y."/>
            <person name="Hopkins J.F."/>
            <person name="Rensing S.A."/>
            <person name="Schmutz J."/>
            <person name="Symeonidi A."/>
            <person name="Elias M."/>
            <person name="Eveleigh R.J."/>
            <person name="Herman E.K."/>
            <person name="Klute M.J."/>
            <person name="Nakayama T."/>
            <person name="Obornik M."/>
            <person name="Reyes-Prieto A."/>
            <person name="Armbrust E.V."/>
            <person name="Aves S.J."/>
            <person name="Beiko R.G."/>
            <person name="Coutinho P."/>
            <person name="Dacks J.B."/>
            <person name="Durnford D.G."/>
            <person name="Fast N.M."/>
            <person name="Green B.R."/>
            <person name="Grisdale C."/>
            <person name="Hempe F."/>
            <person name="Henrissat B."/>
            <person name="Hoppner M.P."/>
            <person name="Ishida K.-I."/>
            <person name="Kim E."/>
            <person name="Koreny L."/>
            <person name="Kroth P.G."/>
            <person name="Liu Y."/>
            <person name="Malik S.-B."/>
            <person name="Maier U.G."/>
            <person name="McRose D."/>
            <person name="Mock T."/>
            <person name="Neilson J.A."/>
            <person name="Onodera N.T."/>
            <person name="Poole A.M."/>
            <person name="Pritham E.J."/>
            <person name="Richards T.A."/>
            <person name="Rocap G."/>
            <person name="Roy S.W."/>
            <person name="Sarai C."/>
            <person name="Schaack S."/>
            <person name="Shirato S."/>
            <person name="Slamovits C.H."/>
            <person name="Spencer D.F."/>
            <person name="Suzuki S."/>
            <person name="Worden A.Z."/>
            <person name="Zauner S."/>
            <person name="Barry K."/>
            <person name="Bell C."/>
            <person name="Bharti A.K."/>
            <person name="Crow J.A."/>
            <person name="Grimwood J."/>
            <person name="Kramer R."/>
            <person name="Lindquist E."/>
            <person name="Lucas S."/>
            <person name="Salamov A."/>
            <person name="McFadden G.I."/>
            <person name="Lane C.E."/>
            <person name="Keeling P.J."/>
            <person name="Gray M.W."/>
            <person name="Grigoriev I.V."/>
            <person name="Archibald J.M."/>
        </authorList>
    </citation>
    <scope>NUCLEOTIDE SEQUENCE</scope>
    <source>
        <strain evidence="13">CCMP2712</strain>
    </source>
</reference>
<organism evidence="11">
    <name type="scientific">Guillardia theta (strain CCMP2712)</name>
    <name type="common">Cryptophyte</name>
    <dbReference type="NCBI Taxonomy" id="905079"/>
    <lineage>
        <taxon>Eukaryota</taxon>
        <taxon>Cryptophyceae</taxon>
        <taxon>Pyrenomonadales</taxon>
        <taxon>Geminigeraceae</taxon>
        <taxon>Guillardia</taxon>
    </lineage>
</organism>